<evidence type="ECO:0000313" key="2">
    <source>
        <dbReference type="Proteomes" id="UP001239111"/>
    </source>
</evidence>
<reference evidence="1" key="1">
    <citation type="submission" date="2023-04" db="EMBL/GenBank/DDBJ databases">
        <title>A chromosome-level genome assembly of the parasitoid wasp Eretmocerus hayati.</title>
        <authorList>
            <person name="Zhong Y."/>
            <person name="Liu S."/>
            <person name="Liu Y."/>
        </authorList>
    </citation>
    <scope>NUCLEOTIDE SEQUENCE</scope>
    <source>
        <strain evidence="1">ZJU_SS_LIU_2023</strain>
    </source>
</reference>
<organism evidence="1 2">
    <name type="scientific">Eretmocerus hayati</name>
    <dbReference type="NCBI Taxonomy" id="131215"/>
    <lineage>
        <taxon>Eukaryota</taxon>
        <taxon>Metazoa</taxon>
        <taxon>Ecdysozoa</taxon>
        <taxon>Arthropoda</taxon>
        <taxon>Hexapoda</taxon>
        <taxon>Insecta</taxon>
        <taxon>Pterygota</taxon>
        <taxon>Neoptera</taxon>
        <taxon>Endopterygota</taxon>
        <taxon>Hymenoptera</taxon>
        <taxon>Apocrita</taxon>
        <taxon>Proctotrupomorpha</taxon>
        <taxon>Chalcidoidea</taxon>
        <taxon>Aphelinidae</taxon>
        <taxon>Aphelininae</taxon>
        <taxon>Eretmocerus</taxon>
    </lineage>
</organism>
<evidence type="ECO:0000313" key="1">
    <source>
        <dbReference type="EMBL" id="KAJ8671354.1"/>
    </source>
</evidence>
<name>A0ACC2NJP1_9HYME</name>
<dbReference type="EMBL" id="CM056743">
    <property type="protein sequence ID" value="KAJ8671354.1"/>
    <property type="molecule type" value="Genomic_DNA"/>
</dbReference>
<protein>
    <submittedName>
        <fullName evidence="1">Uncharacterized protein</fullName>
    </submittedName>
</protein>
<dbReference type="Proteomes" id="UP001239111">
    <property type="component" value="Chromosome 3"/>
</dbReference>
<comment type="caution">
    <text evidence="1">The sequence shown here is derived from an EMBL/GenBank/DDBJ whole genome shotgun (WGS) entry which is preliminary data.</text>
</comment>
<proteinExistence type="predicted"/>
<gene>
    <name evidence="1" type="ORF">QAD02_002613</name>
</gene>
<accession>A0ACC2NJP1</accession>
<sequence>MSFQEQMVEPLENAVEYFCGHCYDLYLSEESLDKHMKIHNDKLMNYCKDCDKEFLSSLAKRTHDCPNRFSCQYCRKNMGIEHSRLVKEFQCHKCPQKFKFKTKLTHHLESAHAASEAHVCQDCSIYSKSQVCLRKHNILMHDKFHDKKPCLECHKLIPLRGMKKHVSEHNLHNEATKFKCQESLLCYSTEDDGTSACSTCSIKFVCHSDYKQHAAHHTEERLHLCEVCGLTFKTKSNLIQHIKNKHEAGKPFRCKYCTSTFMRANELVRHGQSHSKVKKYSYNLCHVKFRHYSSKVRHEKNLKCQANDENERSLSED</sequence>
<keyword evidence="2" id="KW-1185">Reference proteome</keyword>